<dbReference type="EMBL" id="LR798383">
    <property type="protein sequence ID" value="CAB5228132.1"/>
    <property type="molecule type" value="Genomic_DNA"/>
</dbReference>
<organism evidence="1">
    <name type="scientific">uncultured Caudovirales phage</name>
    <dbReference type="NCBI Taxonomy" id="2100421"/>
    <lineage>
        <taxon>Viruses</taxon>
        <taxon>Duplodnaviria</taxon>
        <taxon>Heunggongvirae</taxon>
        <taxon>Uroviricota</taxon>
        <taxon>Caudoviricetes</taxon>
        <taxon>Peduoviridae</taxon>
        <taxon>Maltschvirus</taxon>
        <taxon>Maltschvirus maltsch</taxon>
    </lineage>
</organism>
<sequence>MSRCIACNKMLNDIELSLTKRNKSPEDMCLNCLACAFEDDDVEEDND</sequence>
<name>A0A6J5SF59_9CAUD</name>
<accession>A0A6J5SF59</accession>
<proteinExistence type="predicted"/>
<evidence type="ECO:0000313" key="2">
    <source>
        <dbReference type="EMBL" id="CAB5228132.1"/>
    </source>
</evidence>
<reference evidence="1" key="1">
    <citation type="submission" date="2020-05" db="EMBL/GenBank/DDBJ databases">
        <authorList>
            <person name="Chiriac C."/>
            <person name="Salcher M."/>
            <person name="Ghai R."/>
            <person name="Kavagutti S V."/>
        </authorList>
    </citation>
    <scope>NUCLEOTIDE SEQUENCE</scope>
</reference>
<protein>
    <submittedName>
        <fullName evidence="1">Uncharacterized protein</fullName>
    </submittedName>
</protein>
<dbReference type="EMBL" id="LR797382">
    <property type="protein sequence ID" value="CAB4212468.1"/>
    <property type="molecule type" value="Genomic_DNA"/>
</dbReference>
<gene>
    <name evidence="1" type="ORF">UFOVP1437_38</name>
    <name evidence="2" type="ORF">UFOVP1531_26</name>
</gene>
<evidence type="ECO:0000313" key="1">
    <source>
        <dbReference type="EMBL" id="CAB4212468.1"/>
    </source>
</evidence>